<proteinExistence type="inferred from homology"/>
<gene>
    <name evidence="9" type="ORF">GIL414_LOCUS42257</name>
</gene>
<dbReference type="InterPro" id="IPR007707">
    <property type="entry name" value="TACC_C"/>
</dbReference>
<feature type="coiled-coil region" evidence="7">
    <location>
        <begin position="260"/>
        <end position="319"/>
    </location>
</feature>
<keyword evidence="3" id="KW-0963">Cytoplasm</keyword>
<feature type="non-terminal residue" evidence="9">
    <location>
        <position position="323"/>
    </location>
</feature>
<dbReference type="PANTHER" id="PTHR13924">
    <property type="entry name" value="TRANSFORMING ACIDIC COILED-COIL CONTAINING PROTEIN 1/2"/>
    <property type="match status" value="1"/>
</dbReference>
<feature type="coiled-coil region" evidence="7">
    <location>
        <begin position="193"/>
        <end position="227"/>
    </location>
</feature>
<comment type="similarity">
    <text evidence="2">Belongs to the TACC family.</text>
</comment>
<reference evidence="9" key="1">
    <citation type="submission" date="2021-02" db="EMBL/GenBank/DDBJ databases">
        <authorList>
            <person name="Nowell W R."/>
        </authorList>
    </citation>
    <scope>NUCLEOTIDE SEQUENCE</scope>
</reference>
<organism evidence="9 10">
    <name type="scientific">Rotaria magnacalcarata</name>
    <dbReference type="NCBI Taxonomy" id="392030"/>
    <lineage>
        <taxon>Eukaryota</taxon>
        <taxon>Metazoa</taxon>
        <taxon>Spiralia</taxon>
        <taxon>Gnathifera</taxon>
        <taxon>Rotifera</taxon>
        <taxon>Eurotatoria</taxon>
        <taxon>Bdelloidea</taxon>
        <taxon>Philodinida</taxon>
        <taxon>Philodinidae</taxon>
        <taxon>Rotaria</taxon>
    </lineage>
</organism>
<dbReference type="EMBL" id="CAJOBJ010121991">
    <property type="protein sequence ID" value="CAF4680429.1"/>
    <property type="molecule type" value="Genomic_DNA"/>
</dbReference>
<dbReference type="GO" id="GO:0005856">
    <property type="term" value="C:cytoskeleton"/>
    <property type="evidence" value="ECO:0007669"/>
    <property type="project" value="UniProtKB-SubCell"/>
</dbReference>
<accession>A0A8S3A0R5</accession>
<protein>
    <recommendedName>
        <fullName evidence="8">Transforming acidic coiled-coil-containing protein C-terminal domain-containing protein</fullName>
    </recommendedName>
</protein>
<keyword evidence="4" id="KW-0597">Phosphoprotein</keyword>
<comment type="subcellular location">
    <subcellularLocation>
        <location evidence="1">Cytoplasm</location>
        <location evidence="1">Cytoskeleton</location>
    </subcellularLocation>
</comment>
<evidence type="ECO:0000256" key="7">
    <source>
        <dbReference type="SAM" id="Coils"/>
    </source>
</evidence>
<evidence type="ECO:0000256" key="3">
    <source>
        <dbReference type="ARBA" id="ARBA00022490"/>
    </source>
</evidence>
<dbReference type="AlphaFoldDB" id="A0A8S3A0R5"/>
<evidence type="ECO:0000256" key="4">
    <source>
        <dbReference type="ARBA" id="ARBA00022553"/>
    </source>
</evidence>
<evidence type="ECO:0000259" key="8">
    <source>
        <dbReference type="Pfam" id="PF05010"/>
    </source>
</evidence>
<evidence type="ECO:0000256" key="5">
    <source>
        <dbReference type="ARBA" id="ARBA00023054"/>
    </source>
</evidence>
<dbReference type="GO" id="GO:0005737">
    <property type="term" value="C:cytoplasm"/>
    <property type="evidence" value="ECO:0007669"/>
    <property type="project" value="TreeGrafter"/>
</dbReference>
<evidence type="ECO:0000256" key="2">
    <source>
        <dbReference type="ARBA" id="ARBA00009423"/>
    </source>
</evidence>
<name>A0A8S3A0R5_9BILA</name>
<evidence type="ECO:0000256" key="1">
    <source>
        <dbReference type="ARBA" id="ARBA00004245"/>
    </source>
</evidence>
<sequence>MKNNNLLDTTVELPNNIEVLDEKPSYELNVLKPVNNIETSTNVPSLLSNQFSLEYPYDLPQREENIQPSSPNSVETITGLAKNIKLNGKSSTSILNNDKVFDTNTFILKKKERRKMITPVNENSFNGTIDEALSDLANKQSSFNTPPVSVDATVISRPVTINSSSQQVPIEPTRIIECVEQYYRILYRVCECTEELKQELRHVKSERDQMSEDLINAENAFADVKKRNEKLKLIINEHKTNTETLKRFSEESVRYTEEQKQKYSVLKQHAQEKLNEANSEIERLRRVHRSEIEGVQAQLRYAQLRVQSLEQEIKSVKQELEQK</sequence>
<evidence type="ECO:0000313" key="10">
    <source>
        <dbReference type="Proteomes" id="UP000681720"/>
    </source>
</evidence>
<dbReference type="Pfam" id="PF05010">
    <property type="entry name" value="TACC_C"/>
    <property type="match status" value="1"/>
</dbReference>
<evidence type="ECO:0000256" key="6">
    <source>
        <dbReference type="ARBA" id="ARBA00023212"/>
    </source>
</evidence>
<comment type="caution">
    <text evidence="9">The sequence shown here is derived from an EMBL/GenBank/DDBJ whole genome shotgun (WGS) entry which is preliminary data.</text>
</comment>
<keyword evidence="5 7" id="KW-0175">Coiled coil</keyword>
<dbReference type="InterPro" id="IPR039915">
    <property type="entry name" value="TACC"/>
</dbReference>
<dbReference type="Proteomes" id="UP000681720">
    <property type="component" value="Unassembled WGS sequence"/>
</dbReference>
<feature type="domain" description="Transforming acidic coiled-coil-containing protein C-terminal" evidence="8">
    <location>
        <begin position="175"/>
        <end position="321"/>
    </location>
</feature>
<evidence type="ECO:0000313" key="9">
    <source>
        <dbReference type="EMBL" id="CAF4680429.1"/>
    </source>
</evidence>
<keyword evidence="6" id="KW-0206">Cytoskeleton</keyword>
<dbReference type="GO" id="GO:0007052">
    <property type="term" value="P:mitotic spindle organization"/>
    <property type="evidence" value="ECO:0007669"/>
    <property type="project" value="InterPro"/>
</dbReference>
<dbReference type="PANTHER" id="PTHR13924:SF10">
    <property type="entry name" value="TRANSFORMING ACIDIC COILED-COIL PROTEIN, ISOFORM K"/>
    <property type="match status" value="1"/>
</dbReference>